<feature type="compositionally biased region" description="Low complexity" evidence="1">
    <location>
        <begin position="227"/>
        <end position="239"/>
    </location>
</feature>
<proteinExistence type="predicted"/>
<evidence type="ECO:0000256" key="1">
    <source>
        <dbReference type="SAM" id="MobiDB-lite"/>
    </source>
</evidence>
<dbReference type="AlphaFoldDB" id="A0A0C9U0Z3"/>
<evidence type="ECO:0000313" key="3">
    <source>
        <dbReference type="Proteomes" id="UP000053647"/>
    </source>
</evidence>
<accession>A0A0C9U0Z3</accession>
<reference evidence="2 3" key="1">
    <citation type="submission" date="2014-06" db="EMBL/GenBank/DDBJ databases">
        <authorList>
            <consortium name="DOE Joint Genome Institute"/>
            <person name="Kuo A."/>
            <person name="Kohler A."/>
            <person name="Nagy L.G."/>
            <person name="Floudas D."/>
            <person name="Copeland A."/>
            <person name="Barry K.W."/>
            <person name="Cichocki N."/>
            <person name="Veneault-Fourrey C."/>
            <person name="LaButti K."/>
            <person name="Lindquist E.A."/>
            <person name="Lipzen A."/>
            <person name="Lundell T."/>
            <person name="Morin E."/>
            <person name="Murat C."/>
            <person name="Sun H."/>
            <person name="Tunlid A."/>
            <person name="Henrissat B."/>
            <person name="Grigoriev I.V."/>
            <person name="Hibbett D.S."/>
            <person name="Martin F."/>
            <person name="Nordberg H.P."/>
            <person name="Cantor M.N."/>
            <person name="Hua S.X."/>
        </authorList>
    </citation>
    <scope>NUCLEOTIDE SEQUENCE [LARGE SCALE GENOMIC DNA]</scope>
    <source>
        <strain evidence="2 3">ATCC 200175</strain>
    </source>
</reference>
<feature type="compositionally biased region" description="Basic residues" evidence="1">
    <location>
        <begin position="322"/>
        <end position="338"/>
    </location>
</feature>
<evidence type="ECO:0000313" key="2">
    <source>
        <dbReference type="EMBL" id="KIJ13412.1"/>
    </source>
</evidence>
<feature type="compositionally biased region" description="Basic residues" evidence="1">
    <location>
        <begin position="252"/>
        <end position="280"/>
    </location>
</feature>
<name>A0A0C9U0Z3_PAXIN</name>
<reference evidence="3" key="2">
    <citation type="submission" date="2015-01" db="EMBL/GenBank/DDBJ databases">
        <title>Evolutionary Origins and Diversification of the Mycorrhizal Mutualists.</title>
        <authorList>
            <consortium name="DOE Joint Genome Institute"/>
            <consortium name="Mycorrhizal Genomics Consortium"/>
            <person name="Kohler A."/>
            <person name="Kuo A."/>
            <person name="Nagy L.G."/>
            <person name="Floudas D."/>
            <person name="Copeland A."/>
            <person name="Barry K.W."/>
            <person name="Cichocki N."/>
            <person name="Veneault-Fourrey C."/>
            <person name="LaButti K."/>
            <person name="Lindquist E.A."/>
            <person name="Lipzen A."/>
            <person name="Lundell T."/>
            <person name="Morin E."/>
            <person name="Murat C."/>
            <person name="Riley R."/>
            <person name="Ohm R."/>
            <person name="Sun H."/>
            <person name="Tunlid A."/>
            <person name="Henrissat B."/>
            <person name="Grigoriev I.V."/>
            <person name="Hibbett D.S."/>
            <person name="Martin F."/>
        </authorList>
    </citation>
    <scope>NUCLEOTIDE SEQUENCE [LARGE SCALE GENOMIC DNA]</scope>
    <source>
        <strain evidence="3">ATCC 200175</strain>
    </source>
</reference>
<feature type="region of interest" description="Disordered" evidence="1">
    <location>
        <begin position="1"/>
        <end position="22"/>
    </location>
</feature>
<gene>
    <name evidence="2" type="ORF">PAXINDRAFT_176973</name>
</gene>
<feature type="compositionally biased region" description="Basic and acidic residues" evidence="1">
    <location>
        <begin position="380"/>
        <end position="400"/>
    </location>
</feature>
<feature type="compositionally biased region" description="Basic residues" evidence="1">
    <location>
        <begin position="101"/>
        <end position="123"/>
    </location>
</feature>
<dbReference type="Proteomes" id="UP000053647">
    <property type="component" value="Unassembled WGS sequence"/>
</dbReference>
<feature type="compositionally biased region" description="Polar residues" evidence="1">
    <location>
        <begin position="9"/>
        <end position="22"/>
    </location>
</feature>
<feature type="compositionally biased region" description="Pro residues" evidence="1">
    <location>
        <begin position="468"/>
        <end position="478"/>
    </location>
</feature>
<feature type="compositionally biased region" description="Low complexity" evidence="1">
    <location>
        <begin position="151"/>
        <end position="166"/>
    </location>
</feature>
<feature type="compositionally biased region" description="Polar residues" evidence="1">
    <location>
        <begin position="431"/>
        <end position="440"/>
    </location>
</feature>
<feature type="compositionally biased region" description="Pro residues" evidence="1">
    <location>
        <begin position="216"/>
        <end position="226"/>
    </location>
</feature>
<organism evidence="2 3">
    <name type="scientific">Paxillus involutus ATCC 200175</name>
    <dbReference type="NCBI Taxonomy" id="664439"/>
    <lineage>
        <taxon>Eukaryota</taxon>
        <taxon>Fungi</taxon>
        <taxon>Dikarya</taxon>
        <taxon>Basidiomycota</taxon>
        <taxon>Agaricomycotina</taxon>
        <taxon>Agaricomycetes</taxon>
        <taxon>Agaricomycetidae</taxon>
        <taxon>Boletales</taxon>
        <taxon>Paxilineae</taxon>
        <taxon>Paxillaceae</taxon>
        <taxon>Paxillus</taxon>
    </lineage>
</organism>
<feature type="compositionally biased region" description="Acidic residues" evidence="1">
    <location>
        <begin position="83"/>
        <end position="96"/>
    </location>
</feature>
<sequence>MKQTKTPDDSTNVASTSFSHISDFSIPATRATGESIWPATTTSFGFPETTGDTHSSLGIADRAKMRSRKPQTAKKPLYRPADDVEVIELTSDDDDEIALKPQKRQKKKDKPLPKPKVRPKPTLKVKAMAAAALLPDSQPNETAVLDPPASPAKSPSPSQPPTSTIPSIPPSTPAQAPEHSPASSPIITTRKRKRIRTFIPDDDVDMDIGGDLSRGAPPPIPEPPSFFAPSSSSIPMSGSGVEIPPPIGRGRNGGKKKQVPPSKQKRVQTKTQSKGKKGKGKQLDDDEAAEEPGQVAQEPFVPTTLDGSEFAEEQVSSVSFKVTKKALGKLTAKKKGKAKAIISDEEEDEAVTLPRPGTSSPQPGPPGTGAMDTPTTDEGGADRSKENLPPDDPGPPKRDLPPQATPASTCQPRGFSVKPKPTPMSELIRRVNSQPSSPFPNASRPYSPFLKSSRTMLSRIAPLHPNRRTPPPPPPRPPPPKKSKKQIAMEEKIEEELAETVEGWSCMADEERRDLRRARIDAELGCE</sequence>
<feature type="compositionally biased region" description="Polar residues" evidence="1">
    <location>
        <begin position="39"/>
        <end position="56"/>
    </location>
</feature>
<keyword evidence="3" id="KW-1185">Reference proteome</keyword>
<dbReference type="HOGENOM" id="CLU_516878_0_0_1"/>
<dbReference type="OrthoDB" id="3271227at2759"/>
<protein>
    <submittedName>
        <fullName evidence="2">Uncharacterized protein</fullName>
    </submittedName>
</protein>
<dbReference type="EMBL" id="KN819352">
    <property type="protein sequence ID" value="KIJ13412.1"/>
    <property type="molecule type" value="Genomic_DNA"/>
</dbReference>
<feature type="region of interest" description="Disordered" evidence="1">
    <location>
        <begin position="39"/>
        <end position="490"/>
    </location>
</feature>